<proteinExistence type="inferred from homology"/>
<dbReference type="Gene3D" id="3.20.20.10">
    <property type="entry name" value="Alanine racemase"/>
    <property type="match status" value="1"/>
</dbReference>
<feature type="domain" description="Alanine racemase N-terminal" evidence="5">
    <location>
        <begin position="10"/>
        <end position="229"/>
    </location>
</feature>
<dbReference type="Pfam" id="PF01168">
    <property type="entry name" value="Ala_racemase_N"/>
    <property type="match status" value="1"/>
</dbReference>
<evidence type="ECO:0000256" key="4">
    <source>
        <dbReference type="RuleBase" id="RU004514"/>
    </source>
</evidence>
<dbReference type="OrthoDB" id="9804072at2"/>
<feature type="modified residue" description="N6-(pyridoxal phosphate)lysine" evidence="2 3">
    <location>
        <position position="36"/>
    </location>
</feature>
<dbReference type="InterPro" id="IPR011078">
    <property type="entry name" value="PyrdxlP_homeostasis"/>
</dbReference>
<keyword evidence="7" id="KW-1185">Reference proteome</keyword>
<gene>
    <name evidence="6" type="ORF">CUROG_03880</name>
</gene>
<comment type="function">
    <text evidence="2">Pyridoxal 5'-phosphate (PLP)-binding protein, which is involved in PLP homeostasis.</text>
</comment>
<evidence type="ECO:0000256" key="1">
    <source>
        <dbReference type="ARBA" id="ARBA00022898"/>
    </source>
</evidence>
<dbReference type="InterPro" id="IPR001608">
    <property type="entry name" value="Ala_racemase_N"/>
</dbReference>
<protein>
    <recommendedName>
        <fullName evidence="2">Pyridoxal phosphate homeostasis protein</fullName>
        <shortName evidence="2">PLP homeostasis protein</shortName>
    </recommendedName>
</protein>
<dbReference type="AlphaFoldDB" id="A0A5J6Z8Z8"/>
<dbReference type="RefSeq" id="WP_151902552.1">
    <property type="nucleotide sequence ID" value="NZ_CP045032.1"/>
</dbReference>
<dbReference type="PANTHER" id="PTHR10146">
    <property type="entry name" value="PROLINE SYNTHETASE CO-TRANSCRIBED BACTERIAL HOMOLOG PROTEIN"/>
    <property type="match status" value="1"/>
</dbReference>
<accession>A0A5J6Z8Z8</accession>
<evidence type="ECO:0000256" key="3">
    <source>
        <dbReference type="PIRSR" id="PIRSR004848-1"/>
    </source>
</evidence>
<keyword evidence="1 2" id="KW-0663">Pyridoxal phosphate</keyword>
<sequence length="231" mass="24266">MEQQATQRAQELAENLRAVRQRIAVAGGADLLPVTKFHPVEDVSLLATMGVGAVGENREQEARDKAAELNGRPEIHMIGQIQTKKANSVARWAAAVHTVDSLKLVNALERGAALALERGDREGSLPVLLQFSADGDPARGGAVEGDIDALADAVSAANYLELRGIMTVPPLNAEAGAVFARGRALVERIADRVIGAPVYSAGMSHDLETAIAEGSTLVRVGTDITGPRPVI</sequence>
<organism evidence="6 7">
    <name type="scientific">Corynebacterium urogenitale</name>
    <dbReference type="NCBI Taxonomy" id="2487892"/>
    <lineage>
        <taxon>Bacteria</taxon>
        <taxon>Bacillati</taxon>
        <taxon>Actinomycetota</taxon>
        <taxon>Actinomycetes</taxon>
        <taxon>Mycobacteriales</taxon>
        <taxon>Corynebacteriaceae</taxon>
        <taxon>Corynebacterium</taxon>
    </lineage>
</organism>
<dbReference type="InterPro" id="IPR029066">
    <property type="entry name" value="PLP-binding_barrel"/>
</dbReference>
<reference evidence="7" key="1">
    <citation type="submission" date="2019-10" db="EMBL/GenBank/DDBJ databases">
        <title>Complete genome sequence of Corynebacterium urogenitalis DSM 108747, isolated from the genital tract of a cow.</title>
        <authorList>
            <person name="Ruckert C."/>
            <person name="Ballas P."/>
            <person name="Wagener K."/>
            <person name="Drillich M."/>
            <person name="Kaempfer P."/>
            <person name="Busse H.-J."/>
            <person name="Ehling-Schulz M."/>
        </authorList>
    </citation>
    <scope>NUCLEOTIDE SEQUENCE [LARGE SCALE GENOMIC DNA]</scope>
    <source>
        <strain evidence="7">LMM 1652</strain>
    </source>
</reference>
<dbReference type="GO" id="GO:0030170">
    <property type="term" value="F:pyridoxal phosphate binding"/>
    <property type="evidence" value="ECO:0007669"/>
    <property type="project" value="UniProtKB-UniRule"/>
</dbReference>
<dbReference type="PANTHER" id="PTHR10146:SF14">
    <property type="entry name" value="PYRIDOXAL PHOSPHATE HOMEOSTASIS PROTEIN"/>
    <property type="match status" value="1"/>
</dbReference>
<dbReference type="EMBL" id="CP045032">
    <property type="protein sequence ID" value="QFQ02155.1"/>
    <property type="molecule type" value="Genomic_DNA"/>
</dbReference>
<dbReference type="HAMAP" id="MF_02087">
    <property type="entry name" value="PLP_homeostasis"/>
    <property type="match status" value="1"/>
</dbReference>
<evidence type="ECO:0000259" key="5">
    <source>
        <dbReference type="Pfam" id="PF01168"/>
    </source>
</evidence>
<evidence type="ECO:0000256" key="2">
    <source>
        <dbReference type="HAMAP-Rule" id="MF_02087"/>
    </source>
</evidence>
<dbReference type="PIRSF" id="PIRSF004848">
    <property type="entry name" value="YBL036c_PLPDEIII"/>
    <property type="match status" value="1"/>
</dbReference>
<evidence type="ECO:0000313" key="7">
    <source>
        <dbReference type="Proteomes" id="UP000326711"/>
    </source>
</evidence>
<dbReference type="Proteomes" id="UP000326711">
    <property type="component" value="Chromosome"/>
</dbReference>
<dbReference type="KEGG" id="cuo:CUROG_03880"/>
<evidence type="ECO:0000313" key="6">
    <source>
        <dbReference type="EMBL" id="QFQ02155.1"/>
    </source>
</evidence>
<comment type="cofactor">
    <cofactor evidence="3">
        <name>pyridoxal 5'-phosphate</name>
        <dbReference type="ChEBI" id="CHEBI:597326"/>
    </cofactor>
</comment>
<name>A0A5J6Z8Z8_9CORY</name>
<comment type="similarity">
    <text evidence="2 4">Belongs to the pyridoxal phosphate-binding protein YggS/PROSC family.</text>
</comment>
<dbReference type="SUPFAM" id="SSF51419">
    <property type="entry name" value="PLP-binding barrel"/>
    <property type="match status" value="1"/>
</dbReference>